<organism evidence="2 3">
    <name type="scientific">Panicum virgatum</name>
    <name type="common">Blackwell switchgrass</name>
    <dbReference type="NCBI Taxonomy" id="38727"/>
    <lineage>
        <taxon>Eukaryota</taxon>
        <taxon>Viridiplantae</taxon>
        <taxon>Streptophyta</taxon>
        <taxon>Embryophyta</taxon>
        <taxon>Tracheophyta</taxon>
        <taxon>Spermatophyta</taxon>
        <taxon>Magnoliopsida</taxon>
        <taxon>Liliopsida</taxon>
        <taxon>Poales</taxon>
        <taxon>Poaceae</taxon>
        <taxon>PACMAD clade</taxon>
        <taxon>Panicoideae</taxon>
        <taxon>Panicodae</taxon>
        <taxon>Paniceae</taxon>
        <taxon>Panicinae</taxon>
        <taxon>Panicum</taxon>
        <taxon>Panicum sect. Hiantes</taxon>
    </lineage>
</organism>
<reference evidence="2" key="1">
    <citation type="submission" date="2020-05" db="EMBL/GenBank/DDBJ databases">
        <title>WGS assembly of Panicum virgatum.</title>
        <authorList>
            <person name="Lovell J.T."/>
            <person name="Jenkins J."/>
            <person name="Shu S."/>
            <person name="Juenger T.E."/>
            <person name="Schmutz J."/>
        </authorList>
    </citation>
    <scope>NUCLEOTIDE SEQUENCE</scope>
    <source>
        <strain evidence="2">AP13</strain>
    </source>
</reference>
<evidence type="ECO:0000313" key="2">
    <source>
        <dbReference type="EMBL" id="KAG2561443.1"/>
    </source>
</evidence>
<gene>
    <name evidence="2" type="ORF">PVAP13_8KG209001</name>
</gene>
<dbReference type="Proteomes" id="UP000823388">
    <property type="component" value="Chromosome 8K"/>
</dbReference>
<dbReference type="EMBL" id="CM029051">
    <property type="protein sequence ID" value="KAG2561443.1"/>
    <property type="molecule type" value="Genomic_DNA"/>
</dbReference>
<name>A0A8T0PHP2_PANVG</name>
<proteinExistence type="predicted"/>
<comment type="caution">
    <text evidence="2">The sequence shown here is derived from an EMBL/GenBank/DDBJ whole genome shotgun (WGS) entry which is preliminary data.</text>
</comment>
<feature type="compositionally biased region" description="Gly residues" evidence="1">
    <location>
        <begin position="74"/>
        <end position="84"/>
    </location>
</feature>
<protein>
    <submittedName>
        <fullName evidence="2">Uncharacterized protein</fullName>
    </submittedName>
</protein>
<feature type="compositionally biased region" description="Low complexity" evidence="1">
    <location>
        <begin position="41"/>
        <end position="59"/>
    </location>
</feature>
<evidence type="ECO:0000313" key="3">
    <source>
        <dbReference type="Proteomes" id="UP000823388"/>
    </source>
</evidence>
<keyword evidence="3" id="KW-1185">Reference proteome</keyword>
<feature type="region of interest" description="Disordered" evidence="1">
    <location>
        <begin position="1"/>
        <end position="84"/>
    </location>
</feature>
<accession>A0A8T0PHP2</accession>
<dbReference type="AlphaFoldDB" id="A0A8T0PHP2"/>
<sequence>MAEAVRSPEGSSAAVLAARRTMGGERKATLSKMSESVNVTPRAAPGARADPRARSGAPAVAARGSCKPESSRGFGEGGDGGGGAGGVLAARQNTALRCLLPCFVSCVVV</sequence>
<evidence type="ECO:0000256" key="1">
    <source>
        <dbReference type="SAM" id="MobiDB-lite"/>
    </source>
</evidence>